<accession>A0A9P0H3C8</accession>
<keyword evidence="1" id="KW-0175">Coiled coil</keyword>
<dbReference type="PANTHER" id="PTHR47080:SF1">
    <property type="entry name" value="CHROMOSOME 16 OPEN READING FRAME 96"/>
    <property type="match status" value="1"/>
</dbReference>
<evidence type="ECO:0000256" key="2">
    <source>
        <dbReference type="SAM" id="MobiDB-lite"/>
    </source>
</evidence>
<feature type="coiled-coil region" evidence="1">
    <location>
        <begin position="110"/>
        <end position="137"/>
    </location>
</feature>
<organism evidence="4 5">
    <name type="scientific">Nezara viridula</name>
    <name type="common">Southern green stink bug</name>
    <name type="synonym">Cimex viridulus</name>
    <dbReference type="NCBI Taxonomy" id="85310"/>
    <lineage>
        <taxon>Eukaryota</taxon>
        <taxon>Metazoa</taxon>
        <taxon>Ecdysozoa</taxon>
        <taxon>Arthropoda</taxon>
        <taxon>Hexapoda</taxon>
        <taxon>Insecta</taxon>
        <taxon>Pterygota</taxon>
        <taxon>Neoptera</taxon>
        <taxon>Paraneoptera</taxon>
        <taxon>Hemiptera</taxon>
        <taxon>Heteroptera</taxon>
        <taxon>Panheteroptera</taxon>
        <taxon>Pentatomomorpha</taxon>
        <taxon>Pentatomoidea</taxon>
        <taxon>Pentatomidae</taxon>
        <taxon>Pentatominae</taxon>
        <taxon>Nezara</taxon>
    </lineage>
</organism>
<evidence type="ECO:0000313" key="5">
    <source>
        <dbReference type="Proteomes" id="UP001152798"/>
    </source>
</evidence>
<dbReference type="OrthoDB" id="6626535at2759"/>
<dbReference type="EMBL" id="OV725077">
    <property type="protein sequence ID" value="CAH1391487.1"/>
    <property type="molecule type" value="Genomic_DNA"/>
</dbReference>
<dbReference type="PANTHER" id="PTHR47080">
    <property type="entry name" value="CHROMOSOME 16 OPEN READING FRAME 96"/>
    <property type="match status" value="1"/>
</dbReference>
<dbReference type="Proteomes" id="UP001152798">
    <property type="component" value="Chromosome 1"/>
</dbReference>
<feature type="region of interest" description="Disordered" evidence="2">
    <location>
        <begin position="373"/>
        <end position="403"/>
    </location>
</feature>
<dbReference type="InterPro" id="IPR032013">
    <property type="entry name" value="DUF4795"/>
</dbReference>
<evidence type="ECO:0000313" key="4">
    <source>
        <dbReference type="EMBL" id="CAH1391487.1"/>
    </source>
</evidence>
<name>A0A9P0H3C8_NEZVI</name>
<evidence type="ECO:0000259" key="3">
    <source>
        <dbReference type="Pfam" id="PF16043"/>
    </source>
</evidence>
<reference evidence="4" key="1">
    <citation type="submission" date="2022-01" db="EMBL/GenBank/DDBJ databases">
        <authorList>
            <person name="King R."/>
        </authorList>
    </citation>
    <scope>NUCLEOTIDE SEQUENCE</scope>
</reference>
<proteinExistence type="predicted"/>
<sequence length="403" mass="46888">MNTYNTAEFLKLWNFPYSCSAVDDTNHIRKSCPKIILSELVRNTPNIEALKEKIREIHLSPSEYKKTKSLKRKVIDIHMEICYRIDNIEGTISKYAGKIQLQDDVQEENVKNLLERIEQLEIGLDDTMKNVNLLQLEDNKDKDEIIEKLVKKTDSLDGTIEMIDIQTNSILKDIKSHEVILKALQDNIEKLKSVKLDRFEFDELLSDKASIMQLNSKVSVDQFTQAYRFLTKSIERSSEKISTQKLFWKKWIDFFEETLETKLGIEDFHELAKKLTSDTKRMVNILITSAYGEYGLQARGGKSKFLKNLQCVSCDREVIMKMENDYPNLPILPKLAGHKVKTLKKELPEQDEFSSETLLAEKLKDIQYTSKDQQVPLIDGESTEQEEDNEELKFIDEFQPDEE</sequence>
<gene>
    <name evidence="4" type="ORF">NEZAVI_LOCUS2501</name>
</gene>
<protein>
    <recommendedName>
        <fullName evidence="3">DUF4795 domain-containing protein</fullName>
    </recommendedName>
</protein>
<dbReference type="AlphaFoldDB" id="A0A9P0H3C8"/>
<keyword evidence="5" id="KW-1185">Reference proteome</keyword>
<evidence type="ECO:0000256" key="1">
    <source>
        <dbReference type="SAM" id="Coils"/>
    </source>
</evidence>
<dbReference type="Pfam" id="PF16043">
    <property type="entry name" value="DUF4795"/>
    <property type="match status" value="1"/>
</dbReference>
<feature type="compositionally biased region" description="Acidic residues" evidence="2">
    <location>
        <begin position="381"/>
        <end position="390"/>
    </location>
</feature>
<feature type="domain" description="DUF4795" evidence="3">
    <location>
        <begin position="141"/>
        <end position="339"/>
    </location>
</feature>